<dbReference type="InterPro" id="IPR011008">
    <property type="entry name" value="Dimeric_a/b-barrel"/>
</dbReference>
<dbReference type="PANTHER" id="PTHR33178">
    <property type="match status" value="1"/>
</dbReference>
<dbReference type="PROSITE" id="PS51502">
    <property type="entry name" value="S_R_A_B_BARREL"/>
    <property type="match status" value="1"/>
</dbReference>
<name>A0A1L9WZP7_ASPA1</name>
<dbReference type="InterPro" id="IPR013097">
    <property type="entry name" value="Dabb"/>
</dbReference>
<evidence type="ECO:0000259" key="2">
    <source>
        <dbReference type="PROSITE" id="PS51502"/>
    </source>
</evidence>
<comment type="subunit">
    <text evidence="1">Homodimer.</text>
</comment>
<dbReference type="OrthoDB" id="1601230at2759"/>
<dbReference type="Pfam" id="PF07876">
    <property type="entry name" value="Dabb"/>
    <property type="match status" value="1"/>
</dbReference>
<dbReference type="OMA" id="RESCIHP"/>
<keyword evidence="4" id="KW-1185">Reference proteome</keyword>
<dbReference type="SMART" id="SM00886">
    <property type="entry name" value="Dabb"/>
    <property type="match status" value="1"/>
</dbReference>
<dbReference type="PANTHER" id="PTHR33178:SF10">
    <property type="entry name" value="STRESS-RESPONSE A_B BARREL DOMAIN-CONTAINING PROTEIN"/>
    <property type="match status" value="1"/>
</dbReference>
<dbReference type="Gene3D" id="3.30.70.100">
    <property type="match status" value="1"/>
</dbReference>
<gene>
    <name evidence="3" type="ORF">ASPACDRAFT_42001</name>
</gene>
<dbReference type="AlphaFoldDB" id="A0A1L9WZP7"/>
<dbReference type="GeneID" id="30974830"/>
<accession>A0A1L9WZP7</accession>
<reference evidence="4" key="1">
    <citation type="journal article" date="2017" name="Genome Biol.">
        <title>Comparative genomics reveals high biological diversity and specific adaptations in the industrially and medically important fungal genus Aspergillus.</title>
        <authorList>
            <person name="de Vries R.P."/>
            <person name="Riley R."/>
            <person name="Wiebenga A."/>
            <person name="Aguilar-Osorio G."/>
            <person name="Amillis S."/>
            <person name="Uchima C.A."/>
            <person name="Anderluh G."/>
            <person name="Asadollahi M."/>
            <person name="Askin M."/>
            <person name="Barry K."/>
            <person name="Battaglia E."/>
            <person name="Bayram O."/>
            <person name="Benocci T."/>
            <person name="Braus-Stromeyer S.A."/>
            <person name="Caldana C."/>
            <person name="Canovas D."/>
            <person name="Cerqueira G.C."/>
            <person name="Chen F."/>
            <person name="Chen W."/>
            <person name="Choi C."/>
            <person name="Clum A."/>
            <person name="Dos Santos R.A."/>
            <person name="Damasio A.R."/>
            <person name="Diallinas G."/>
            <person name="Emri T."/>
            <person name="Fekete E."/>
            <person name="Flipphi M."/>
            <person name="Freyberg S."/>
            <person name="Gallo A."/>
            <person name="Gournas C."/>
            <person name="Habgood R."/>
            <person name="Hainaut M."/>
            <person name="Harispe M.L."/>
            <person name="Henrissat B."/>
            <person name="Hilden K.S."/>
            <person name="Hope R."/>
            <person name="Hossain A."/>
            <person name="Karabika E."/>
            <person name="Karaffa L."/>
            <person name="Karanyi Z."/>
            <person name="Krasevec N."/>
            <person name="Kuo A."/>
            <person name="Kusch H."/>
            <person name="LaButti K."/>
            <person name="Lagendijk E.L."/>
            <person name="Lapidus A."/>
            <person name="Levasseur A."/>
            <person name="Lindquist E."/>
            <person name="Lipzen A."/>
            <person name="Logrieco A.F."/>
            <person name="MacCabe A."/>
            <person name="Maekelae M.R."/>
            <person name="Malavazi I."/>
            <person name="Melin P."/>
            <person name="Meyer V."/>
            <person name="Mielnichuk N."/>
            <person name="Miskei M."/>
            <person name="Molnar A.P."/>
            <person name="Mule G."/>
            <person name="Ngan C.Y."/>
            <person name="Orejas M."/>
            <person name="Orosz E."/>
            <person name="Ouedraogo J.P."/>
            <person name="Overkamp K.M."/>
            <person name="Park H.-S."/>
            <person name="Perrone G."/>
            <person name="Piumi F."/>
            <person name="Punt P.J."/>
            <person name="Ram A.F."/>
            <person name="Ramon A."/>
            <person name="Rauscher S."/>
            <person name="Record E."/>
            <person name="Riano-Pachon D.M."/>
            <person name="Robert V."/>
            <person name="Roehrig J."/>
            <person name="Ruller R."/>
            <person name="Salamov A."/>
            <person name="Salih N.S."/>
            <person name="Samson R.A."/>
            <person name="Sandor E."/>
            <person name="Sanguinetti M."/>
            <person name="Schuetze T."/>
            <person name="Sepcic K."/>
            <person name="Shelest E."/>
            <person name="Sherlock G."/>
            <person name="Sophianopoulou V."/>
            <person name="Squina F.M."/>
            <person name="Sun H."/>
            <person name="Susca A."/>
            <person name="Todd R.B."/>
            <person name="Tsang A."/>
            <person name="Unkles S.E."/>
            <person name="van de Wiele N."/>
            <person name="van Rossen-Uffink D."/>
            <person name="Oliveira J.V."/>
            <person name="Vesth T.C."/>
            <person name="Visser J."/>
            <person name="Yu J.-H."/>
            <person name="Zhou M."/>
            <person name="Andersen M.R."/>
            <person name="Archer D.B."/>
            <person name="Baker S.E."/>
            <person name="Benoit I."/>
            <person name="Brakhage A.A."/>
            <person name="Braus G.H."/>
            <person name="Fischer R."/>
            <person name="Frisvad J.C."/>
            <person name="Goldman G.H."/>
            <person name="Houbraken J."/>
            <person name="Oakley B."/>
            <person name="Pocsi I."/>
            <person name="Scazzocchio C."/>
            <person name="Seiboth B."/>
            <person name="vanKuyk P.A."/>
            <person name="Wortman J."/>
            <person name="Dyer P.S."/>
            <person name="Grigoriev I.V."/>
        </authorList>
    </citation>
    <scope>NUCLEOTIDE SEQUENCE [LARGE SCALE GENOMIC DNA]</scope>
    <source>
        <strain evidence="4">ATCC 16872 / CBS 172.66 / WB 5094</strain>
    </source>
</reference>
<dbReference type="SUPFAM" id="SSF54909">
    <property type="entry name" value="Dimeric alpha+beta barrel"/>
    <property type="match status" value="1"/>
</dbReference>
<evidence type="ECO:0000313" key="4">
    <source>
        <dbReference type="Proteomes" id="UP000184546"/>
    </source>
</evidence>
<dbReference type="Proteomes" id="UP000184546">
    <property type="component" value="Unassembled WGS sequence"/>
</dbReference>
<organism evidence="3 4">
    <name type="scientific">Aspergillus aculeatus (strain ATCC 16872 / CBS 172.66 / WB 5094)</name>
    <dbReference type="NCBI Taxonomy" id="690307"/>
    <lineage>
        <taxon>Eukaryota</taxon>
        <taxon>Fungi</taxon>
        <taxon>Dikarya</taxon>
        <taxon>Ascomycota</taxon>
        <taxon>Pezizomycotina</taxon>
        <taxon>Eurotiomycetes</taxon>
        <taxon>Eurotiomycetidae</taxon>
        <taxon>Eurotiales</taxon>
        <taxon>Aspergillaceae</taxon>
        <taxon>Aspergillus</taxon>
        <taxon>Aspergillus subgen. Circumdati</taxon>
    </lineage>
</organism>
<dbReference type="InterPro" id="IPR044662">
    <property type="entry name" value="HS1/DABB1-like"/>
</dbReference>
<evidence type="ECO:0000313" key="3">
    <source>
        <dbReference type="EMBL" id="OJK01737.1"/>
    </source>
</evidence>
<protein>
    <recommendedName>
        <fullName evidence="2">Stress-response A/B barrel domain-containing protein</fullName>
    </recommendedName>
</protein>
<dbReference type="RefSeq" id="XP_020058076.1">
    <property type="nucleotide sequence ID" value="XM_020201016.1"/>
</dbReference>
<dbReference type="EMBL" id="KV878974">
    <property type="protein sequence ID" value="OJK01737.1"/>
    <property type="molecule type" value="Genomic_DNA"/>
</dbReference>
<sequence>MQISHIVLLQFKPDVGSDIKENVASRIKGLKDSCIHPETGKPYIVSMKGGVDASIEGLQDGISHAFVSVFEHASDRDYFAKMDPVHIALVKDVLQYLERVQVVDFVDGQLI</sequence>
<proteinExistence type="predicted"/>
<evidence type="ECO:0000256" key="1">
    <source>
        <dbReference type="ARBA" id="ARBA00011738"/>
    </source>
</evidence>
<feature type="domain" description="Stress-response A/B barrel" evidence="2">
    <location>
        <begin position="3"/>
        <end position="105"/>
    </location>
</feature>
<dbReference type="VEuPathDB" id="FungiDB:ASPACDRAFT_42001"/>
<dbReference type="STRING" id="690307.A0A1L9WZP7"/>